<name>A0A6H1ZX31_9ZZZZ</name>
<feature type="region of interest" description="Disordered" evidence="1">
    <location>
        <begin position="1"/>
        <end position="30"/>
    </location>
</feature>
<dbReference type="EMBL" id="MT144307">
    <property type="protein sequence ID" value="QJA52029.1"/>
    <property type="molecule type" value="Genomic_DNA"/>
</dbReference>
<sequence>MSFWTPRGFRALSQKQQEEQAKKDQKRAKEQVDKISDMVDKFLNLLSKEGFKIIDVNLFVKVLQDKISNSFQQKDIKDILEKKDAVQEDRK</sequence>
<organism evidence="2">
    <name type="scientific">viral metagenome</name>
    <dbReference type="NCBI Taxonomy" id="1070528"/>
    <lineage>
        <taxon>unclassified sequences</taxon>
        <taxon>metagenomes</taxon>
        <taxon>organismal metagenomes</taxon>
    </lineage>
</organism>
<gene>
    <name evidence="2" type="ORF">TM448A02447_0003</name>
</gene>
<evidence type="ECO:0000256" key="1">
    <source>
        <dbReference type="SAM" id="MobiDB-lite"/>
    </source>
</evidence>
<reference evidence="2" key="1">
    <citation type="submission" date="2020-03" db="EMBL/GenBank/DDBJ databases">
        <title>The deep terrestrial virosphere.</title>
        <authorList>
            <person name="Holmfeldt K."/>
            <person name="Nilsson E."/>
            <person name="Simone D."/>
            <person name="Lopez-Fernandez M."/>
            <person name="Wu X."/>
            <person name="de Brujin I."/>
            <person name="Lundin D."/>
            <person name="Andersson A."/>
            <person name="Bertilsson S."/>
            <person name="Dopson M."/>
        </authorList>
    </citation>
    <scope>NUCLEOTIDE SEQUENCE</scope>
    <source>
        <strain evidence="2">TM448A02447</strain>
    </source>
</reference>
<accession>A0A6H1ZX31</accession>
<evidence type="ECO:0000313" key="2">
    <source>
        <dbReference type="EMBL" id="QJA52029.1"/>
    </source>
</evidence>
<proteinExistence type="predicted"/>
<protein>
    <submittedName>
        <fullName evidence="2">Uncharacterized protein</fullName>
    </submittedName>
</protein>
<dbReference type="AlphaFoldDB" id="A0A6H1ZX31"/>
<feature type="compositionally biased region" description="Basic and acidic residues" evidence="1">
    <location>
        <begin position="16"/>
        <end position="30"/>
    </location>
</feature>